<keyword evidence="1" id="KW-0812">Transmembrane</keyword>
<keyword evidence="1" id="KW-0472">Membrane</keyword>
<gene>
    <name evidence="3" type="ORF">FRZ44_30060</name>
</gene>
<keyword evidence="1" id="KW-1133">Transmembrane helix</keyword>
<reference evidence="3 4" key="1">
    <citation type="submission" date="2019-08" db="EMBL/GenBank/DDBJ databases">
        <title>Hyperibacter terrae gen. nov., sp. nov. and Hyperibacter viscosus sp. nov., two new members in the family Rhodospirillaceae isolated from the rhizosphere of Hypericum perforatum.</title>
        <authorList>
            <person name="Noviana Z."/>
        </authorList>
    </citation>
    <scope>NUCLEOTIDE SEQUENCE [LARGE SCALE GENOMIC DNA]</scope>
    <source>
        <strain evidence="3 4">R5913</strain>
    </source>
</reference>
<feature type="transmembrane region" description="Helical" evidence="1">
    <location>
        <begin position="239"/>
        <end position="259"/>
    </location>
</feature>
<dbReference type="InterPro" id="IPR037185">
    <property type="entry name" value="EmrE-like"/>
</dbReference>
<dbReference type="KEGG" id="htq:FRZ44_30060"/>
<protein>
    <submittedName>
        <fullName evidence="3">Membrane protein</fullName>
    </submittedName>
</protein>
<dbReference type="AlphaFoldDB" id="A0A5J6MJZ4"/>
<name>A0A5J6MJZ4_9PROT</name>
<feature type="domain" description="EamA" evidence="2">
    <location>
        <begin position="15"/>
        <end position="143"/>
    </location>
</feature>
<dbReference type="GO" id="GO:0016020">
    <property type="term" value="C:membrane"/>
    <property type="evidence" value="ECO:0007669"/>
    <property type="project" value="InterPro"/>
</dbReference>
<feature type="transmembrane region" description="Helical" evidence="1">
    <location>
        <begin position="156"/>
        <end position="173"/>
    </location>
</feature>
<sequence>MSSLVHNPDLVRGRAMIAGAALLWSMAGILTRLVETDSWTLTFWRSFLGGLFLLLAVAWQRRGLWSRFRALSPIGWFLGIWMGIETVCFILAFTHTTIANALIIIAINPLLAALAGWLVLRERIALHTAIALVVSFGGVTYMVWGQFGGGSGFGDLMALTVAGMFAVVIVTIRRFGDIDLLPAMVVAGMTGALLSLPLAHPFSISPGDAGYLTLFGCGEFGLSLVLFTAGARLVPTVEVALLGLVESALAPIWVWIAVGERPGERALIGGAVVLGTLAVYTLADWRRARVVPPLA</sequence>
<feature type="transmembrane region" description="Helical" evidence="1">
    <location>
        <begin position="209"/>
        <end position="227"/>
    </location>
</feature>
<dbReference type="PANTHER" id="PTHR22911">
    <property type="entry name" value="ACYL-MALONYL CONDENSING ENZYME-RELATED"/>
    <property type="match status" value="1"/>
</dbReference>
<feature type="transmembrane region" description="Helical" evidence="1">
    <location>
        <begin position="42"/>
        <end position="59"/>
    </location>
</feature>
<keyword evidence="4" id="KW-1185">Reference proteome</keyword>
<feature type="transmembrane region" description="Helical" evidence="1">
    <location>
        <begin position="98"/>
        <end position="119"/>
    </location>
</feature>
<dbReference type="Proteomes" id="UP000326202">
    <property type="component" value="Chromosome"/>
</dbReference>
<evidence type="ECO:0000313" key="3">
    <source>
        <dbReference type="EMBL" id="QEX17703.1"/>
    </source>
</evidence>
<feature type="transmembrane region" description="Helical" evidence="1">
    <location>
        <begin position="12"/>
        <end position="30"/>
    </location>
</feature>
<evidence type="ECO:0000313" key="4">
    <source>
        <dbReference type="Proteomes" id="UP000326202"/>
    </source>
</evidence>
<feature type="transmembrane region" description="Helical" evidence="1">
    <location>
        <begin position="180"/>
        <end position="203"/>
    </location>
</feature>
<proteinExistence type="predicted"/>
<feature type="transmembrane region" description="Helical" evidence="1">
    <location>
        <begin position="265"/>
        <end position="283"/>
    </location>
</feature>
<feature type="transmembrane region" description="Helical" evidence="1">
    <location>
        <begin position="71"/>
        <end position="92"/>
    </location>
</feature>
<dbReference type="RefSeq" id="WP_191908111.1">
    <property type="nucleotide sequence ID" value="NZ_CP042906.1"/>
</dbReference>
<dbReference type="Pfam" id="PF00892">
    <property type="entry name" value="EamA"/>
    <property type="match status" value="2"/>
</dbReference>
<feature type="domain" description="EamA" evidence="2">
    <location>
        <begin position="153"/>
        <end position="279"/>
    </location>
</feature>
<dbReference type="PANTHER" id="PTHR22911:SF135">
    <property type="entry name" value="BLR4310 PROTEIN"/>
    <property type="match status" value="1"/>
</dbReference>
<organism evidence="3 4">
    <name type="scientific">Hypericibacter terrae</name>
    <dbReference type="NCBI Taxonomy" id="2602015"/>
    <lineage>
        <taxon>Bacteria</taxon>
        <taxon>Pseudomonadati</taxon>
        <taxon>Pseudomonadota</taxon>
        <taxon>Alphaproteobacteria</taxon>
        <taxon>Rhodospirillales</taxon>
        <taxon>Dongiaceae</taxon>
        <taxon>Hypericibacter</taxon>
    </lineage>
</organism>
<feature type="transmembrane region" description="Helical" evidence="1">
    <location>
        <begin position="124"/>
        <end position="144"/>
    </location>
</feature>
<evidence type="ECO:0000259" key="2">
    <source>
        <dbReference type="Pfam" id="PF00892"/>
    </source>
</evidence>
<dbReference type="InterPro" id="IPR000620">
    <property type="entry name" value="EamA_dom"/>
</dbReference>
<dbReference type="SUPFAM" id="SSF103481">
    <property type="entry name" value="Multidrug resistance efflux transporter EmrE"/>
    <property type="match status" value="2"/>
</dbReference>
<dbReference type="EMBL" id="CP042906">
    <property type="protein sequence ID" value="QEX17703.1"/>
    <property type="molecule type" value="Genomic_DNA"/>
</dbReference>
<evidence type="ECO:0000256" key="1">
    <source>
        <dbReference type="SAM" id="Phobius"/>
    </source>
</evidence>
<accession>A0A5J6MJZ4</accession>